<feature type="region of interest" description="Disordered" evidence="1">
    <location>
        <begin position="28"/>
        <end position="48"/>
    </location>
</feature>
<accession>A0AAV8Q3W6</accession>
<gene>
    <name evidence="2" type="ORF">OPV22_030365</name>
</gene>
<name>A0AAV8Q3W6_ENSVE</name>
<keyword evidence="3" id="KW-1185">Reference proteome</keyword>
<sequence length="67" mass="7382">MLDLSIVDVTSVELVTYRVILYRDAALESSEGEEKEGRRWNEEAPQKSVSSAALEQTSIALQPVAVC</sequence>
<organism evidence="2 3">
    <name type="scientific">Ensete ventricosum</name>
    <name type="common">Abyssinian banana</name>
    <name type="synonym">Musa ensete</name>
    <dbReference type="NCBI Taxonomy" id="4639"/>
    <lineage>
        <taxon>Eukaryota</taxon>
        <taxon>Viridiplantae</taxon>
        <taxon>Streptophyta</taxon>
        <taxon>Embryophyta</taxon>
        <taxon>Tracheophyta</taxon>
        <taxon>Spermatophyta</taxon>
        <taxon>Magnoliopsida</taxon>
        <taxon>Liliopsida</taxon>
        <taxon>Zingiberales</taxon>
        <taxon>Musaceae</taxon>
        <taxon>Ensete</taxon>
    </lineage>
</organism>
<proteinExistence type="predicted"/>
<protein>
    <submittedName>
        <fullName evidence="2">Uncharacterized protein</fullName>
    </submittedName>
</protein>
<evidence type="ECO:0000313" key="3">
    <source>
        <dbReference type="Proteomes" id="UP001222027"/>
    </source>
</evidence>
<dbReference type="AlphaFoldDB" id="A0AAV8Q3W6"/>
<reference evidence="2 3" key="1">
    <citation type="submission" date="2022-12" db="EMBL/GenBank/DDBJ databases">
        <title>Chromosome-scale assembly of the Ensete ventricosum genome.</title>
        <authorList>
            <person name="Dussert Y."/>
            <person name="Stocks J."/>
            <person name="Wendawek A."/>
            <person name="Woldeyes F."/>
            <person name="Nichols R.A."/>
            <person name="Borrell J.S."/>
        </authorList>
    </citation>
    <scope>NUCLEOTIDE SEQUENCE [LARGE SCALE GENOMIC DNA]</scope>
    <source>
        <strain evidence="3">cv. Maze</strain>
        <tissue evidence="2">Seeds</tissue>
    </source>
</reference>
<dbReference type="EMBL" id="JAQQAF010000008">
    <property type="protein sequence ID" value="KAJ8467813.1"/>
    <property type="molecule type" value="Genomic_DNA"/>
</dbReference>
<evidence type="ECO:0000256" key="1">
    <source>
        <dbReference type="SAM" id="MobiDB-lite"/>
    </source>
</evidence>
<evidence type="ECO:0000313" key="2">
    <source>
        <dbReference type="EMBL" id="KAJ8467813.1"/>
    </source>
</evidence>
<comment type="caution">
    <text evidence="2">The sequence shown here is derived from an EMBL/GenBank/DDBJ whole genome shotgun (WGS) entry which is preliminary data.</text>
</comment>
<dbReference type="Proteomes" id="UP001222027">
    <property type="component" value="Unassembled WGS sequence"/>
</dbReference>
<feature type="compositionally biased region" description="Basic and acidic residues" evidence="1">
    <location>
        <begin position="35"/>
        <end position="45"/>
    </location>
</feature>